<keyword evidence="12" id="KW-1185">Reference proteome</keyword>
<keyword evidence="5 11" id="KW-0378">Hydrolase</keyword>
<feature type="domain" description="Phospholipase/carboxylesterase/thioesterase" evidence="10">
    <location>
        <begin position="74"/>
        <end position="262"/>
    </location>
</feature>
<comment type="catalytic activity">
    <reaction evidence="9">
        <text>S-hexadecanoyl-L-cysteinyl-[protein] + H2O = L-cysteinyl-[protein] + hexadecanoate + H(+)</text>
        <dbReference type="Rhea" id="RHEA:19233"/>
        <dbReference type="Rhea" id="RHEA-COMP:10131"/>
        <dbReference type="Rhea" id="RHEA-COMP:11032"/>
        <dbReference type="ChEBI" id="CHEBI:7896"/>
        <dbReference type="ChEBI" id="CHEBI:15377"/>
        <dbReference type="ChEBI" id="CHEBI:15378"/>
        <dbReference type="ChEBI" id="CHEBI:29950"/>
        <dbReference type="ChEBI" id="CHEBI:74151"/>
        <dbReference type="EC" id="3.1.2.22"/>
    </reaction>
</comment>
<evidence type="ECO:0000259" key="10">
    <source>
        <dbReference type="Pfam" id="PF02230"/>
    </source>
</evidence>
<organism evidence="11 12">
    <name type="scientific">Rhodotorula taiwanensis</name>
    <dbReference type="NCBI Taxonomy" id="741276"/>
    <lineage>
        <taxon>Eukaryota</taxon>
        <taxon>Fungi</taxon>
        <taxon>Dikarya</taxon>
        <taxon>Basidiomycota</taxon>
        <taxon>Pucciniomycotina</taxon>
        <taxon>Microbotryomycetes</taxon>
        <taxon>Sporidiobolales</taxon>
        <taxon>Sporidiobolaceae</taxon>
        <taxon>Rhodotorula</taxon>
    </lineage>
</organism>
<evidence type="ECO:0000256" key="4">
    <source>
        <dbReference type="ARBA" id="ARBA00022487"/>
    </source>
</evidence>
<evidence type="ECO:0000313" key="12">
    <source>
        <dbReference type="Proteomes" id="UP000237144"/>
    </source>
</evidence>
<gene>
    <name evidence="11" type="ORF">BMF94_1350</name>
</gene>
<keyword evidence="6" id="KW-0443">Lipid metabolism</keyword>
<dbReference type="SUPFAM" id="SSF53474">
    <property type="entry name" value="alpha/beta-Hydrolases"/>
    <property type="match status" value="1"/>
</dbReference>
<dbReference type="GO" id="GO:0052689">
    <property type="term" value="F:carboxylic ester hydrolase activity"/>
    <property type="evidence" value="ECO:0007669"/>
    <property type="project" value="UniProtKB-KW"/>
</dbReference>
<reference evidence="11 12" key="1">
    <citation type="journal article" date="2018" name="Front. Microbiol.">
        <title>Prospects for Fungal Bioremediation of Acidic Radioactive Waste Sites: Characterization and Genome Sequence of Rhodotorula taiwanensis MD1149.</title>
        <authorList>
            <person name="Tkavc R."/>
            <person name="Matrosova V.Y."/>
            <person name="Grichenko O.E."/>
            <person name="Gostincar C."/>
            <person name="Volpe R.P."/>
            <person name="Klimenkova P."/>
            <person name="Gaidamakova E.K."/>
            <person name="Zhou C.E."/>
            <person name="Stewart B.J."/>
            <person name="Lyman M.G."/>
            <person name="Malfatti S.A."/>
            <person name="Rubinfeld B."/>
            <person name="Courtot M."/>
            <person name="Singh J."/>
            <person name="Dalgard C.L."/>
            <person name="Hamilton T."/>
            <person name="Frey K.G."/>
            <person name="Gunde-Cimerman N."/>
            <person name="Dugan L."/>
            <person name="Daly M.J."/>
        </authorList>
    </citation>
    <scope>NUCLEOTIDE SEQUENCE [LARGE SCALE GENOMIC DNA]</scope>
    <source>
        <strain evidence="11 12">MD1149</strain>
    </source>
</reference>
<comment type="function">
    <text evidence="7">Hydrolyzes fatty acids from S-acylated cysteine residues in proteins with a strong preference for palmitoylated G-alpha proteins over other acyl substrates. Mediates the deacylation of G-alpha proteins such as GPA1 in vivo, but has weak or no activity toward palmitoylated Ras proteins. Has weak lysophospholipase activity in vitro; however such activity may not exist in vivo.</text>
</comment>
<comment type="caution">
    <text evidence="11">The sequence shown here is derived from an EMBL/GenBank/DDBJ whole genome shotgun (WGS) entry which is preliminary data.</text>
</comment>
<dbReference type="InterPro" id="IPR003140">
    <property type="entry name" value="PLipase/COase/thioEstase"/>
</dbReference>
<dbReference type="STRING" id="741276.A0A2S5BG35"/>
<evidence type="ECO:0000256" key="6">
    <source>
        <dbReference type="ARBA" id="ARBA00022832"/>
    </source>
</evidence>
<dbReference type="PANTHER" id="PTHR10655:SF17">
    <property type="entry name" value="LYSOPHOSPHOLIPASE-LIKE PROTEIN 1"/>
    <property type="match status" value="1"/>
</dbReference>
<name>A0A2S5BG35_9BASI</name>
<dbReference type="PANTHER" id="PTHR10655">
    <property type="entry name" value="LYSOPHOSPHOLIPASE-RELATED"/>
    <property type="match status" value="1"/>
</dbReference>
<evidence type="ECO:0000256" key="3">
    <source>
        <dbReference type="ARBA" id="ARBA00014923"/>
    </source>
</evidence>
<dbReference type="Proteomes" id="UP000237144">
    <property type="component" value="Unassembled WGS sequence"/>
</dbReference>
<keyword evidence="6" id="KW-0276">Fatty acid metabolism</keyword>
<dbReference type="InterPro" id="IPR050565">
    <property type="entry name" value="LYPA1-2/EST-like"/>
</dbReference>
<dbReference type="OrthoDB" id="2418081at2759"/>
<evidence type="ECO:0000256" key="2">
    <source>
        <dbReference type="ARBA" id="ARBA00012423"/>
    </source>
</evidence>
<accession>A0A2S5BG35</accession>
<evidence type="ECO:0000256" key="7">
    <source>
        <dbReference type="ARBA" id="ARBA00029392"/>
    </source>
</evidence>
<evidence type="ECO:0000256" key="9">
    <source>
        <dbReference type="ARBA" id="ARBA00047337"/>
    </source>
</evidence>
<dbReference type="GO" id="GO:0006631">
    <property type="term" value="P:fatty acid metabolic process"/>
    <property type="evidence" value="ECO:0007669"/>
    <property type="project" value="UniProtKB-KW"/>
</dbReference>
<dbReference type="Pfam" id="PF02230">
    <property type="entry name" value="Abhydrolase_2"/>
    <property type="match status" value="1"/>
</dbReference>
<sequence>MTRATTSPAVKWAAIATGSLFLLVWLHARSRAAAEEKIAAHTSQKDDVTEVLGIGRHSASVIFLQMPLVEAIRPKLWQASWIMPTAPQIPITAIDNMMVSAWFDMVELVLPANPPMPKHEQEEDMRKSVTYVHELVEGEIAKGVDPDRIVLAGFSQGCAITLLAALSSPHKLGGVMCLSGWLPMAYKIKHKKHPMQSERAHELPVFWGHGTLDNTIQYNWAEESVAHLADMGFRDVEFHGYPGLTHWIEPFEYPDILKWLQKRIPPI</sequence>
<dbReference type="Gene3D" id="3.40.50.1820">
    <property type="entry name" value="alpha/beta hydrolase"/>
    <property type="match status" value="1"/>
</dbReference>
<evidence type="ECO:0000256" key="1">
    <source>
        <dbReference type="ARBA" id="ARBA00006499"/>
    </source>
</evidence>
<dbReference type="EMBL" id="PJQD01000013">
    <property type="protein sequence ID" value="POY75727.1"/>
    <property type="molecule type" value="Genomic_DNA"/>
</dbReference>
<proteinExistence type="inferred from homology"/>
<dbReference type="InterPro" id="IPR029058">
    <property type="entry name" value="AB_hydrolase_fold"/>
</dbReference>
<dbReference type="GO" id="GO:0005737">
    <property type="term" value="C:cytoplasm"/>
    <property type="evidence" value="ECO:0007669"/>
    <property type="project" value="TreeGrafter"/>
</dbReference>
<evidence type="ECO:0000256" key="8">
    <source>
        <dbReference type="ARBA" id="ARBA00031195"/>
    </source>
</evidence>
<keyword evidence="4" id="KW-0719">Serine esterase</keyword>
<evidence type="ECO:0000313" key="11">
    <source>
        <dbReference type="EMBL" id="POY75727.1"/>
    </source>
</evidence>
<protein>
    <recommendedName>
        <fullName evidence="3">Acyl-protein thioesterase 1</fullName>
        <ecNumber evidence="2">3.1.2.22</ecNumber>
    </recommendedName>
    <alternativeName>
        <fullName evidence="8">Palmitoyl-protein hydrolase</fullName>
    </alternativeName>
</protein>
<evidence type="ECO:0000256" key="5">
    <source>
        <dbReference type="ARBA" id="ARBA00022801"/>
    </source>
</evidence>
<dbReference type="GO" id="GO:0008474">
    <property type="term" value="F:palmitoyl-(protein) hydrolase activity"/>
    <property type="evidence" value="ECO:0007669"/>
    <property type="project" value="UniProtKB-EC"/>
</dbReference>
<comment type="similarity">
    <text evidence="1">Belongs to the AB hydrolase superfamily. AB hydrolase 2 family.</text>
</comment>
<dbReference type="AlphaFoldDB" id="A0A2S5BG35"/>
<dbReference type="EC" id="3.1.2.22" evidence="2"/>